<dbReference type="RefSeq" id="WP_241688809.1">
    <property type="nucleotide sequence ID" value="NZ_CP026520.1"/>
</dbReference>
<evidence type="ECO:0000313" key="4">
    <source>
        <dbReference type="Proteomes" id="UP001527202"/>
    </source>
</evidence>
<keyword evidence="4" id="KW-1185">Reference proteome</keyword>
<dbReference type="Proteomes" id="UP001527202">
    <property type="component" value="Unassembled WGS sequence"/>
</dbReference>
<comment type="caution">
    <text evidence="3">The sequence shown here is derived from an EMBL/GenBank/DDBJ whole genome shotgun (WGS) entry which is preliminary data.</text>
</comment>
<reference evidence="3 4" key="1">
    <citation type="submission" date="2022-05" db="EMBL/GenBank/DDBJ databases">
        <title>Genome Sequencing of Bee-Associated Microbes.</title>
        <authorList>
            <person name="Dunlap C."/>
        </authorList>
    </citation>
    <scope>NUCLEOTIDE SEQUENCE [LARGE SCALE GENOMIC DNA]</scope>
    <source>
        <strain evidence="3 4">NRRL B-23120</strain>
    </source>
</reference>
<gene>
    <name evidence="3" type="ORF">M5X16_07890</name>
</gene>
<evidence type="ECO:0000313" key="3">
    <source>
        <dbReference type="EMBL" id="MCY9595690.1"/>
    </source>
</evidence>
<protein>
    <submittedName>
        <fullName evidence="3">Protein phosphatase 2C domain-containing protein</fullName>
    </submittedName>
</protein>
<organism evidence="3 4">
    <name type="scientific">Paenibacillus chitinolyticus</name>
    <dbReference type="NCBI Taxonomy" id="79263"/>
    <lineage>
        <taxon>Bacteria</taxon>
        <taxon>Bacillati</taxon>
        <taxon>Bacillota</taxon>
        <taxon>Bacilli</taxon>
        <taxon>Bacillales</taxon>
        <taxon>Paenibacillaceae</taxon>
        <taxon>Paenibacillus</taxon>
    </lineage>
</organism>
<evidence type="ECO:0000256" key="1">
    <source>
        <dbReference type="SAM" id="MobiDB-lite"/>
    </source>
</evidence>
<sequence>MYIGHRTGVTDPGTSRDPDKGPGFGERTKHEACLKKGRSGMPQLQCKVESVIRQGQGVCNEDALLLAPEEGLFGVIDGVSGLTAYRDARGRTAGHIASALVAACFAGAGKADLERTTLEANARLHEEMERLQGQERSEDTGSRWGAVHAVVRVDEDRVAWVQSGDCMVYAVYEDGVVRAVTRDSVEPHDERALALWRREYPGEWERRVQPPEVTEALRANRRRANRPGGYSVINGDDALARHLESGNIARSGLAHLLLVTDGIYPWREEHRHSTEEWVRAVIRTGLEAYVDELEAFEEDDPECRSVQRFKRSDDKTGILLSFSKESRSDSKTVR</sequence>
<dbReference type="GeneID" id="95374591"/>
<proteinExistence type="predicted"/>
<feature type="region of interest" description="Disordered" evidence="1">
    <location>
        <begin position="1"/>
        <end position="27"/>
    </location>
</feature>
<dbReference type="SUPFAM" id="SSF81606">
    <property type="entry name" value="PP2C-like"/>
    <property type="match status" value="1"/>
</dbReference>
<dbReference type="Gene3D" id="3.60.40.10">
    <property type="entry name" value="PPM-type phosphatase domain"/>
    <property type="match status" value="1"/>
</dbReference>
<accession>A0ABT4FB03</accession>
<dbReference type="InterPro" id="IPR001932">
    <property type="entry name" value="PPM-type_phosphatase-like_dom"/>
</dbReference>
<feature type="compositionally biased region" description="Basic and acidic residues" evidence="1">
    <location>
        <begin position="14"/>
        <end position="27"/>
    </location>
</feature>
<dbReference type="Pfam" id="PF13672">
    <property type="entry name" value="PP2C_2"/>
    <property type="match status" value="1"/>
</dbReference>
<dbReference type="EMBL" id="JAMDMJ010000008">
    <property type="protein sequence ID" value="MCY9595690.1"/>
    <property type="molecule type" value="Genomic_DNA"/>
</dbReference>
<feature type="domain" description="PPM-type phosphatase" evidence="2">
    <location>
        <begin position="56"/>
        <end position="282"/>
    </location>
</feature>
<name>A0ABT4FB03_9BACL</name>
<dbReference type="InterPro" id="IPR036457">
    <property type="entry name" value="PPM-type-like_dom_sf"/>
</dbReference>
<evidence type="ECO:0000259" key="2">
    <source>
        <dbReference type="Pfam" id="PF13672"/>
    </source>
</evidence>